<dbReference type="AlphaFoldDB" id="A0A2M4D5F6"/>
<name>A0A2M4D5F6_ANODA</name>
<proteinExistence type="predicted"/>
<sequence length="94" mass="10414">MSAPLRLACTFLTKSITFTMNATPLFLLFIEYDGTFAFCPRCTSKVVFIDDRLLVSVTVKVCGSVSGYTSKQHLLSSDSVLDIMWLFFPSSTSP</sequence>
<protein>
    <submittedName>
        <fullName evidence="1">Putative secreted protein</fullName>
    </submittedName>
</protein>
<organism evidence="1">
    <name type="scientific">Anopheles darlingi</name>
    <name type="common">Mosquito</name>
    <dbReference type="NCBI Taxonomy" id="43151"/>
    <lineage>
        <taxon>Eukaryota</taxon>
        <taxon>Metazoa</taxon>
        <taxon>Ecdysozoa</taxon>
        <taxon>Arthropoda</taxon>
        <taxon>Hexapoda</taxon>
        <taxon>Insecta</taxon>
        <taxon>Pterygota</taxon>
        <taxon>Neoptera</taxon>
        <taxon>Endopterygota</taxon>
        <taxon>Diptera</taxon>
        <taxon>Nematocera</taxon>
        <taxon>Culicoidea</taxon>
        <taxon>Culicidae</taxon>
        <taxon>Anophelinae</taxon>
        <taxon>Anopheles</taxon>
    </lineage>
</organism>
<evidence type="ECO:0000313" key="1">
    <source>
        <dbReference type="EMBL" id="MBW72793.1"/>
    </source>
</evidence>
<reference evidence="1" key="1">
    <citation type="submission" date="2018-01" db="EMBL/GenBank/DDBJ databases">
        <title>An insight into the sialome of Amazonian anophelines.</title>
        <authorList>
            <person name="Ribeiro J.M."/>
            <person name="Scarpassa V."/>
            <person name="Calvo E."/>
        </authorList>
    </citation>
    <scope>NUCLEOTIDE SEQUENCE</scope>
</reference>
<accession>A0A2M4D5F6</accession>
<dbReference type="EMBL" id="GGFL01008615">
    <property type="protein sequence ID" value="MBW72793.1"/>
    <property type="molecule type" value="Transcribed_RNA"/>
</dbReference>